<protein>
    <submittedName>
        <fullName evidence="1">Uncharacterized protein</fullName>
    </submittedName>
</protein>
<dbReference type="AlphaFoldDB" id="B4D3R0"/>
<evidence type="ECO:0000313" key="1">
    <source>
        <dbReference type="EMBL" id="EDY18890.1"/>
    </source>
</evidence>
<dbReference type="Proteomes" id="UP000005824">
    <property type="component" value="Unassembled WGS sequence"/>
</dbReference>
<name>B4D3R0_9BACT</name>
<comment type="caution">
    <text evidence="1">The sequence shown here is derived from an EMBL/GenBank/DDBJ whole genome shotgun (WGS) entry which is preliminary data.</text>
</comment>
<organism evidence="1 2">
    <name type="scientific">Chthoniobacter flavus Ellin428</name>
    <dbReference type="NCBI Taxonomy" id="497964"/>
    <lineage>
        <taxon>Bacteria</taxon>
        <taxon>Pseudomonadati</taxon>
        <taxon>Verrucomicrobiota</taxon>
        <taxon>Spartobacteria</taxon>
        <taxon>Chthoniobacterales</taxon>
        <taxon>Chthoniobacteraceae</taxon>
        <taxon>Chthoniobacter</taxon>
    </lineage>
</organism>
<reference evidence="1 2" key="1">
    <citation type="journal article" date="2011" name="J. Bacteriol.">
        <title>Genome sequence of Chthoniobacter flavus Ellin428, an aerobic heterotrophic soil bacterium.</title>
        <authorList>
            <person name="Kant R."/>
            <person name="van Passel M.W."/>
            <person name="Palva A."/>
            <person name="Lucas S."/>
            <person name="Lapidus A."/>
            <person name="Glavina Del Rio T."/>
            <person name="Dalin E."/>
            <person name="Tice H."/>
            <person name="Bruce D."/>
            <person name="Goodwin L."/>
            <person name="Pitluck S."/>
            <person name="Larimer F.W."/>
            <person name="Land M.L."/>
            <person name="Hauser L."/>
            <person name="Sangwan P."/>
            <person name="de Vos W.M."/>
            <person name="Janssen P.H."/>
            <person name="Smidt H."/>
        </authorList>
    </citation>
    <scope>NUCLEOTIDE SEQUENCE [LARGE SCALE GENOMIC DNA]</scope>
    <source>
        <strain evidence="1 2">Ellin428</strain>
    </source>
</reference>
<accession>B4D3R0</accession>
<keyword evidence="2" id="KW-1185">Reference proteome</keyword>
<dbReference type="EMBL" id="ABVL01000010">
    <property type="protein sequence ID" value="EDY18890.1"/>
    <property type="molecule type" value="Genomic_DNA"/>
</dbReference>
<proteinExistence type="predicted"/>
<dbReference type="STRING" id="497964.CfE428DRAFT_3548"/>
<sequence>MKYVLPSVLLILALYIGAYFTVLSLPSGFHLRRPVSNSAVIETKYLEINGELIADYRGIPESVFAPVHALDKNYLRPHYWFTPRDQSTSFDWLLGQMSTSSKAP</sequence>
<dbReference type="RefSeq" id="WP_006980873.1">
    <property type="nucleotide sequence ID" value="NZ_ABVL01000010.1"/>
</dbReference>
<gene>
    <name evidence="1" type="ORF">CfE428DRAFT_3548</name>
</gene>
<evidence type="ECO:0000313" key="2">
    <source>
        <dbReference type="Proteomes" id="UP000005824"/>
    </source>
</evidence>
<dbReference type="InParanoid" id="B4D3R0"/>